<accession>A0AAW5WC31</accession>
<dbReference type="Proteomes" id="UP001207430">
    <property type="component" value="Unassembled WGS sequence"/>
</dbReference>
<dbReference type="InterPro" id="IPR000259">
    <property type="entry name" value="Adhesion_dom_fimbrial"/>
</dbReference>
<dbReference type="GO" id="GO:0007155">
    <property type="term" value="P:cell adhesion"/>
    <property type="evidence" value="ECO:0007669"/>
    <property type="project" value="InterPro"/>
</dbReference>
<dbReference type="EMBL" id="JANDBG010000041">
    <property type="protein sequence ID" value="MCX9004736.1"/>
    <property type="molecule type" value="Genomic_DNA"/>
</dbReference>
<dbReference type="RefSeq" id="WP_267449790.1">
    <property type="nucleotide sequence ID" value="NZ_JANDBG010000041.1"/>
</dbReference>
<reference evidence="2" key="1">
    <citation type="submission" date="2022-07" db="EMBL/GenBank/DDBJ databases">
        <title>Genome Sequence of Citrobacter portucalensis from Edible Snails.</title>
        <authorList>
            <person name="Okafor A.C."/>
            <person name="Ogbo F.C."/>
            <person name="Ruppitsch W."/>
            <person name="Allerberger F."/>
        </authorList>
    </citation>
    <scope>NUCLEOTIDE SEQUENCE</scope>
    <source>
        <strain evidence="2">Igbk 7</strain>
    </source>
</reference>
<dbReference type="AlphaFoldDB" id="A0AAW5WC31"/>
<evidence type="ECO:0000313" key="3">
    <source>
        <dbReference type="Proteomes" id="UP001207430"/>
    </source>
</evidence>
<protein>
    <submittedName>
        <fullName evidence="2">Fimbrial protein</fullName>
    </submittedName>
</protein>
<evidence type="ECO:0000259" key="1">
    <source>
        <dbReference type="Pfam" id="PF00419"/>
    </source>
</evidence>
<evidence type="ECO:0000313" key="2">
    <source>
        <dbReference type="EMBL" id="MCX9004736.1"/>
    </source>
</evidence>
<gene>
    <name evidence="2" type="ORF">NLN86_24295</name>
</gene>
<sequence>MIQAVCDFLRKKILKLIISICVSILFVSDVIAVTTVTVKATVMAAPACTINNNKTIEVNFSEVVTSRIDGGDEYLRLVDYVIYCKDARGKPMNIMIAGNPASFNNNALQADITDLGIELHVNGNDMEINKWYGFVYPHKPEIKAVPVKRSGSKLPTGNFSVGATLKVEYP</sequence>
<feature type="domain" description="Fimbrial-type adhesion" evidence="1">
    <location>
        <begin position="38"/>
        <end position="169"/>
    </location>
</feature>
<organism evidence="2 3">
    <name type="scientific">Citrobacter portucalensis</name>
    <dbReference type="NCBI Taxonomy" id="1639133"/>
    <lineage>
        <taxon>Bacteria</taxon>
        <taxon>Pseudomonadati</taxon>
        <taxon>Pseudomonadota</taxon>
        <taxon>Gammaproteobacteria</taxon>
        <taxon>Enterobacterales</taxon>
        <taxon>Enterobacteriaceae</taxon>
        <taxon>Citrobacter</taxon>
        <taxon>Citrobacter freundii complex</taxon>
    </lineage>
</organism>
<dbReference type="InterPro" id="IPR008966">
    <property type="entry name" value="Adhesion_dom_sf"/>
</dbReference>
<dbReference type="Gene3D" id="2.60.40.1090">
    <property type="entry name" value="Fimbrial-type adhesion domain"/>
    <property type="match status" value="1"/>
</dbReference>
<proteinExistence type="predicted"/>
<comment type="caution">
    <text evidence="2">The sequence shown here is derived from an EMBL/GenBank/DDBJ whole genome shotgun (WGS) entry which is preliminary data.</text>
</comment>
<name>A0AAW5WC31_9ENTR</name>
<dbReference type="Pfam" id="PF00419">
    <property type="entry name" value="Fimbrial"/>
    <property type="match status" value="1"/>
</dbReference>
<dbReference type="GO" id="GO:0009289">
    <property type="term" value="C:pilus"/>
    <property type="evidence" value="ECO:0007669"/>
    <property type="project" value="InterPro"/>
</dbReference>
<dbReference type="InterPro" id="IPR036937">
    <property type="entry name" value="Adhesion_dom_fimbrial_sf"/>
</dbReference>
<dbReference type="SUPFAM" id="SSF49401">
    <property type="entry name" value="Bacterial adhesins"/>
    <property type="match status" value="1"/>
</dbReference>